<dbReference type="EMBL" id="BSTK01000009">
    <property type="protein sequence ID" value="GLY88168.1"/>
    <property type="molecule type" value="Genomic_DNA"/>
</dbReference>
<protein>
    <submittedName>
        <fullName evidence="3">Uncharacterized protein</fullName>
    </submittedName>
</protein>
<gene>
    <name evidence="3" type="ORF">Airi02_060970</name>
</gene>
<proteinExistence type="predicted"/>
<dbReference type="AlphaFoldDB" id="A0A9W6S6S3"/>
<reference evidence="3" key="1">
    <citation type="submission" date="2023-03" db="EMBL/GenBank/DDBJ databases">
        <title>Actinoallomurus iriomotensis NBRC 103684.</title>
        <authorList>
            <person name="Ichikawa N."/>
            <person name="Sato H."/>
            <person name="Tonouchi N."/>
        </authorList>
    </citation>
    <scope>NUCLEOTIDE SEQUENCE</scope>
    <source>
        <strain evidence="3">NBRC 103684</strain>
    </source>
</reference>
<dbReference type="Proteomes" id="UP001165074">
    <property type="component" value="Unassembled WGS sequence"/>
</dbReference>
<evidence type="ECO:0000313" key="3">
    <source>
        <dbReference type="EMBL" id="GLY88168.1"/>
    </source>
</evidence>
<organism evidence="3 4">
    <name type="scientific">Actinoallomurus iriomotensis</name>
    <dbReference type="NCBI Taxonomy" id="478107"/>
    <lineage>
        <taxon>Bacteria</taxon>
        <taxon>Bacillati</taxon>
        <taxon>Actinomycetota</taxon>
        <taxon>Actinomycetes</taxon>
        <taxon>Streptosporangiales</taxon>
        <taxon>Thermomonosporaceae</taxon>
        <taxon>Actinoallomurus</taxon>
    </lineage>
</organism>
<evidence type="ECO:0000313" key="4">
    <source>
        <dbReference type="Proteomes" id="UP001165074"/>
    </source>
</evidence>
<feature type="transmembrane region" description="Helical" evidence="2">
    <location>
        <begin position="24"/>
        <end position="49"/>
    </location>
</feature>
<keyword evidence="2" id="KW-1133">Transmembrane helix</keyword>
<comment type="caution">
    <text evidence="3">The sequence shown here is derived from an EMBL/GenBank/DDBJ whole genome shotgun (WGS) entry which is preliminary data.</text>
</comment>
<evidence type="ECO:0000256" key="1">
    <source>
        <dbReference type="SAM" id="MobiDB-lite"/>
    </source>
</evidence>
<feature type="compositionally biased region" description="Polar residues" evidence="1">
    <location>
        <begin position="67"/>
        <end position="76"/>
    </location>
</feature>
<keyword evidence="4" id="KW-1185">Reference proteome</keyword>
<accession>A0A9W6S6S3</accession>
<keyword evidence="2" id="KW-0812">Transmembrane</keyword>
<evidence type="ECO:0000256" key="2">
    <source>
        <dbReference type="SAM" id="Phobius"/>
    </source>
</evidence>
<name>A0A9W6S6S3_9ACTN</name>
<keyword evidence="2" id="KW-0472">Membrane</keyword>
<sequence length="76" mass="8534">MPVWADACVVSADAGEPPRKRAPVAAAAAMPTEATIFFIMSISKFSFWVRRVRRTSSHKHLEGPILRNTQPRNDRK</sequence>
<feature type="region of interest" description="Disordered" evidence="1">
    <location>
        <begin position="56"/>
        <end position="76"/>
    </location>
</feature>